<dbReference type="Gene3D" id="1.10.1040.10">
    <property type="entry name" value="N-(1-d-carboxylethyl)-l-norvaline Dehydrogenase, domain 2"/>
    <property type="match status" value="1"/>
</dbReference>
<reference evidence="4 5" key="1">
    <citation type="submission" date="2019-11" db="EMBL/GenBank/DDBJ databases">
        <title>Acidiferrimicrobium australis gen. nov., sp. nov., an acidophilic and obligately heterotrophic, member of the Actinobacteria that catalyses dissimilatory oxido- reduction of iron isolated from metal-rich acidic water in Chile.</title>
        <authorList>
            <person name="Gonzalez D."/>
            <person name="Huber K."/>
            <person name="Hedrich S."/>
            <person name="Rojas-Villalobos C."/>
            <person name="Quatrini R."/>
            <person name="Dinamarca M.A."/>
            <person name="Schwarz A."/>
            <person name="Canales C."/>
            <person name="Nancucheo I."/>
        </authorList>
    </citation>
    <scope>NUCLEOTIDE SEQUENCE [LARGE SCALE GENOMIC DNA]</scope>
    <source>
        <strain evidence="4 5">USS-CCA1</strain>
    </source>
</reference>
<feature type="region of interest" description="Disordered" evidence="1">
    <location>
        <begin position="1"/>
        <end position="21"/>
    </location>
</feature>
<dbReference type="InterPro" id="IPR008927">
    <property type="entry name" value="6-PGluconate_DH-like_C_sf"/>
</dbReference>
<name>A0ABW9QPQ5_9ACTN</name>
<evidence type="ECO:0000313" key="5">
    <source>
        <dbReference type="Proteomes" id="UP000437736"/>
    </source>
</evidence>
<sequence length="278" mass="28317">MDATTAHASSGAAGPDRSPTTPPVIAVLGLGEAGSLIARDLLAAGAVVRAYDPVVSPAAGLVACAGDAEATAGADLVLSLNSAHDALDALLAGLPSLAPDAIWADLNTGSPRLKQQLSDAAAERDRAFVDIALMAPVPGRGLRTPMLASGPGASGYAEVMGPLGAHVDVLGEAAGLAATRKLLRSVFYKGMAAAVVEALTAAERAGQDGWLRAHLAEELSAETVDRLERGTYRHARRRRDEMRAASELLEDLGVAPHISSASGALLADLTDSGKSRRP</sequence>
<dbReference type="Pfam" id="PF09130">
    <property type="entry name" value="DUF1932"/>
    <property type="match status" value="1"/>
</dbReference>
<proteinExistence type="predicted"/>
<evidence type="ECO:0000313" key="4">
    <source>
        <dbReference type="EMBL" id="MST31636.1"/>
    </source>
</evidence>
<feature type="compositionally biased region" description="Low complexity" evidence="1">
    <location>
        <begin position="1"/>
        <end position="14"/>
    </location>
</feature>
<protein>
    <submittedName>
        <fullName evidence="4">DUF1932 domain-containing protein</fullName>
    </submittedName>
</protein>
<dbReference type="Gene3D" id="3.40.50.720">
    <property type="entry name" value="NAD(P)-binding Rossmann-like Domain"/>
    <property type="match status" value="1"/>
</dbReference>
<gene>
    <name evidence="4" type="ORF">GHK86_02685</name>
</gene>
<organism evidence="4 5">
    <name type="scientific">Acidiferrimicrobium australe</name>
    <dbReference type="NCBI Taxonomy" id="2664430"/>
    <lineage>
        <taxon>Bacteria</taxon>
        <taxon>Bacillati</taxon>
        <taxon>Actinomycetota</taxon>
        <taxon>Acidimicrobiia</taxon>
        <taxon>Acidimicrobiales</taxon>
        <taxon>Acidimicrobiaceae</taxon>
        <taxon>Acidiferrimicrobium</taxon>
    </lineage>
</organism>
<dbReference type="EMBL" id="WJHE01000109">
    <property type="protein sequence ID" value="MST31636.1"/>
    <property type="molecule type" value="Genomic_DNA"/>
</dbReference>
<dbReference type="InterPro" id="IPR015814">
    <property type="entry name" value="Pgluconate_DH_NAD-bd_C"/>
</dbReference>
<keyword evidence="5" id="KW-1185">Reference proteome</keyword>
<dbReference type="Proteomes" id="UP000437736">
    <property type="component" value="Unassembled WGS sequence"/>
</dbReference>
<dbReference type="SUPFAM" id="SSF48179">
    <property type="entry name" value="6-phosphogluconate dehydrogenase C-terminal domain-like"/>
    <property type="match status" value="1"/>
</dbReference>
<evidence type="ECO:0000256" key="1">
    <source>
        <dbReference type="SAM" id="MobiDB-lite"/>
    </source>
</evidence>
<evidence type="ECO:0000259" key="3">
    <source>
        <dbReference type="Pfam" id="PF09130"/>
    </source>
</evidence>
<dbReference type="Pfam" id="PF03446">
    <property type="entry name" value="NAD_binding_2"/>
    <property type="match status" value="1"/>
</dbReference>
<accession>A0ABW9QPQ5</accession>
<dbReference type="SUPFAM" id="SSF51735">
    <property type="entry name" value="NAD(P)-binding Rossmann-fold domains"/>
    <property type="match status" value="1"/>
</dbReference>
<dbReference type="InterPro" id="IPR006115">
    <property type="entry name" value="6PGDH_NADP-bd"/>
</dbReference>
<dbReference type="InterPro" id="IPR036291">
    <property type="entry name" value="NAD(P)-bd_dom_sf"/>
</dbReference>
<dbReference type="InterPro" id="IPR013328">
    <property type="entry name" value="6PGD_dom2"/>
</dbReference>
<evidence type="ECO:0000259" key="2">
    <source>
        <dbReference type="Pfam" id="PF03446"/>
    </source>
</evidence>
<feature type="domain" description="Phosphogluconate dehydrogenase NAD-binding putative C-terminal" evidence="3">
    <location>
        <begin position="202"/>
        <end position="263"/>
    </location>
</feature>
<comment type="caution">
    <text evidence="4">The sequence shown here is derived from an EMBL/GenBank/DDBJ whole genome shotgun (WGS) entry which is preliminary data.</text>
</comment>
<feature type="domain" description="6-phosphogluconate dehydrogenase NADP-binding" evidence="2">
    <location>
        <begin position="25"/>
        <end position="131"/>
    </location>
</feature>